<gene>
    <name evidence="1" type="ORF">KSB_94150</name>
</gene>
<evidence type="ECO:0000313" key="1">
    <source>
        <dbReference type="EMBL" id="GHO60940.1"/>
    </source>
</evidence>
<keyword evidence="2" id="KW-1185">Reference proteome</keyword>
<dbReference type="RefSeq" id="WP_201376958.1">
    <property type="nucleotide sequence ID" value="NZ_BNJG01000007.1"/>
</dbReference>
<organism evidence="1 2">
    <name type="scientific">Ktedonobacter robiniae</name>
    <dbReference type="NCBI Taxonomy" id="2778365"/>
    <lineage>
        <taxon>Bacteria</taxon>
        <taxon>Bacillati</taxon>
        <taxon>Chloroflexota</taxon>
        <taxon>Ktedonobacteria</taxon>
        <taxon>Ktedonobacterales</taxon>
        <taxon>Ktedonobacteraceae</taxon>
        <taxon>Ktedonobacter</taxon>
    </lineage>
</organism>
<evidence type="ECO:0008006" key="3">
    <source>
        <dbReference type="Google" id="ProtNLM"/>
    </source>
</evidence>
<protein>
    <recommendedName>
        <fullName evidence="3">Cyclic phosphodiesterase-like protein</fullName>
    </recommendedName>
</protein>
<dbReference type="Gene3D" id="3.90.1140.10">
    <property type="entry name" value="Cyclic phosphodiesterase"/>
    <property type="match status" value="1"/>
</dbReference>
<reference evidence="1 2" key="1">
    <citation type="journal article" date="2021" name="Int. J. Syst. Evol. Microbiol.">
        <title>Reticulibacter mediterranei gen. nov., sp. nov., within the new family Reticulibacteraceae fam. nov., and Ktedonospora formicarum gen. nov., sp. nov., Ktedonobacter robiniae sp. nov., Dictyobacter formicarum sp. nov. and Dictyobacter arantiisoli sp. nov., belonging to the class Ktedonobacteria.</title>
        <authorList>
            <person name="Yabe S."/>
            <person name="Zheng Y."/>
            <person name="Wang C.M."/>
            <person name="Sakai Y."/>
            <person name="Abe K."/>
            <person name="Yokota A."/>
            <person name="Donadio S."/>
            <person name="Cavaletti L."/>
            <person name="Monciardini P."/>
        </authorList>
    </citation>
    <scope>NUCLEOTIDE SEQUENCE [LARGE SCALE GENOMIC DNA]</scope>
    <source>
        <strain evidence="1 2">SOSP1-30</strain>
    </source>
</reference>
<dbReference type="Pfam" id="PF07823">
    <property type="entry name" value="CPDase"/>
    <property type="match status" value="1"/>
</dbReference>
<dbReference type="PANTHER" id="PTHR28141">
    <property type="entry name" value="2',3'-CYCLIC-NUCLEOTIDE 3'-PHOSPHODIESTERASE"/>
    <property type="match status" value="1"/>
</dbReference>
<dbReference type="PANTHER" id="PTHR28141:SF1">
    <property type="entry name" value="2',3'-CYCLIC-NUCLEOTIDE 3'-PHOSPHODIESTERASE"/>
    <property type="match status" value="1"/>
</dbReference>
<dbReference type="SUPFAM" id="SSF55144">
    <property type="entry name" value="LigT-like"/>
    <property type="match status" value="1"/>
</dbReference>
<proteinExistence type="predicted"/>
<dbReference type="InterPro" id="IPR012386">
    <property type="entry name" value="Cyclic-nucl_3Pdiesterase"/>
</dbReference>
<dbReference type="EMBL" id="BNJG01000007">
    <property type="protein sequence ID" value="GHO60940.1"/>
    <property type="molecule type" value="Genomic_DNA"/>
</dbReference>
<comment type="caution">
    <text evidence="1">The sequence shown here is derived from an EMBL/GenBank/DDBJ whole genome shotgun (WGS) entry which is preliminary data.</text>
</comment>
<accession>A0ABQ3V977</accession>
<dbReference type="InterPro" id="IPR009097">
    <property type="entry name" value="Cyclic_Pdiesterase"/>
</dbReference>
<sequence length="171" mass="19476">MSLRKYSLWLMPAGATAQKFSRLISQLAQRHSSPTFLPHVTLIGSIEAQEEEILTKAQELASSLHPYPLQLTNVDYNDLYYRALFVRVEASAEVLSAYQQARRLFPSAKKTDYVPHLSLLYGDFSVETKKEIIQKIGDHFTDAFEATILYLYLTEGAVSDWQKISAFPLQE</sequence>
<evidence type="ECO:0000313" key="2">
    <source>
        <dbReference type="Proteomes" id="UP000654345"/>
    </source>
</evidence>
<dbReference type="Proteomes" id="UP000654345">
    <property type="component" value="Unassembled WGS sequence"/>
</dbReference>
<name>A0ABQ3V977_9CHLR</name>